<feature type="region of interest" description="Disordered" evidence="7">
    <location>
        <begin position="370"/>
        <end position="393"/>
    </location>
</feature>
<evidence type="ECO:0000256" key="2">
    <source>
        <dbReference type="ARBA" id="ARBA00008017"/>
    </source>
</evidence>
<dbReference type="InterPro" id="IPR010920">
    <property type="entry name" value="LSM_dom_sf"/>
</dbReference>
<dbReference type="Gene3D" id="1.10.287.1260">
    <property type="match status" value="1"/>
</dbReference>
<gene>
    <name evidence="12" type="ORF">GXW78_21745</name>
</gene>
<reference evidence="13" key="1">
    <citation type="journal article" date="2021" name="Syst. Appl. Microbiol.">
        <title>Roseomonas hellenica sp. nov., isolated from roots of wild-growing Alkanna tinctoria.</title>
        <authorList>
            <person name="Rat A."/>
            <person name="Naranjo H.D."/>
            <person name="Lebbe L."/>
            <person name="Cnockaert M."/>
            <person name="Krigas N."/>
            <person name="Grigoriadou K."/>
            <person name="Maloupa E."/>
            <person name="Willems A."/>
        </authorList>
    </citation>
    <scope>NUCLEOTIDE SEQUENCE [LARGE SCALE GENOMIC DNA]</scope>
    <source>
        <strain evidence="13">LMG 31159</strain>
    </source>
</reference>
<comment type="caution">
    <text evidence="12">The sequence shown here is derived from an EMBL/GenBank/DDBJ whole genome shotgun (WGS) entry which is preliminary data.</text>
</comment>
<evidence type="ECO:0000259" key="11">
    <source>
        <dbReference type="Pfam" id="PF21088"/>
    </source>
</evidence>
<feature type="transmembrane region" description="Helical" evidence="8">
    <location>
        <begin position="103"/>
        <end position="124"/>
    </location>
</feature>
<evidence type="ECO:0000313" key="13">
    <source>
        <dbReference type="Proteomes" id="UP000698752"/>
    </source>
</evidence>
<accession>A0ABS5EMV8</accession>
<dbReference type="Pfam" id="PF21088">
    <property type="entry name" value="MS_channel_1st"/>
    <property type="match status" value="1"/>
</dbReference>
<dbReference type="SUPFAM" id="SSF82861">
    <property type="entry name" value="Mechanosensitive channel protein MscS (YggB), transmembrane region"/>
    <property type="match status" value="1"/>
</dbReference>
<name>A0ABS5EMV8_9PROT</name>
<feature type="transmembrane region" description="Helical" evidence="8">
    <location>
        <begin position="70"/>
        <end position="88"/>
    </location>
</feature>
<comment type="subcellular location">
    <subcellularLocation>
        <location evidence="1">Cell membrane</location>
        <topology evidence="1">Multi-pass membrane protein</topology>
    </subcellularLocation>
</comment>
<dbReference type="EMBL" id="JAAEDI010000027">
    <property type="protein sequence ID" value="MBR0652295.1"/>
    <property type="molecule type" value="Genomic_DNA"/>
</dbReference>
<dbReference type="InterPro" id="IPR006685">
    <property type="entry name" value="MscS_channel_2nd"/>
</dbReference>
<evidence type="ECO:0000256" key="8">
    <source>
        <dbReference type="SAM" id="Phobius"/>
    </source>
</evidence>
<evidence type="ECO:0000259" key="10">
    <source>
        <dbReference type="Pfam" id="PF21082"/>
    </source>
</evidence>
<evidence type="ECO:0000256" key="7">
    <source>
        <dbReference type="SAM" id="MobiDB-lite"/>
    </source>
</evidence>
<keyword evidence="5 8" id="KW-1133">Transmembrane helix</keyword>
<feature type="transmembrane region" description="Helical" evidence="8">
    <location>
        <begin position="145"/>
        <end position="163"/>
    </location>
</feature>
<dbReference type="PANTHER" id="PTHR43634">
    <property type="entry name" value="OW CONDUCTANCE MECHANOSENSITIVE CHANNEL"/>
    <property type="match status" value="1"/>
</dbReference>
<feature type="domain" description="Mechanosensitive ion channel MscS C-terminal" evidence="10">
    <location>
        <begin position="260"/>
        <end position="349"/>
    </location>
</feature>
<feature type="domain" description="Mechanosensitive ion channel MscS" evidence="9">
    <location>
        <begin position="188"/>
        <end position="253"/>
    </location>
</feature>
<dbReference type="InterPro" id="IPR045042">
    <property type="entry name" value="YnaI-like"/>
</dbReference>
<dbReference type="PANTHER" id="PTHR43634:SF2">
    <property type="entry name" value="LOW CONDUCTANCE MECHANOSENSITIVE CHANNEL YNAI"/>
    <property type="match status" value="1"/>
</dbReference>
<dbReference type="Gene3D" id="3.30.70.100">
    <property type="match status" value="1"/>
</dbReference>
<keyword evidence="6 8" id="KW-0472">Membrane</keyword>
<dbReference type="InterPro" id="IPR011066">
    <property type="entry name" value="MscS_channel_C_sf"/>
</dbReference>
<dbReference type="Pfam" id="PF00924">
    <property type="entry name" value="MS_channel_2nd"/>
    <property type="match status" value="1"/>
</dbReference>
<evidence type="ECO:0000259" key="9">
    <source>
        <dbReference type="Pfam" id="PF00924"/>
    </source>
</evidence>
<keyword evidence="3" id="KW-1003">Cell membrane</keyword>
<evidence type="ECO:0000256" key="5">
    <source>
        <dbReference type="ARBA" id="ARBA00022989"/>
    </source>
</evidence>
<dbReference type="InterPro" id="IPR049278">
    <property type="entry name" value="MS_channel_C"/>
</dbReference>
<evidence type="ECO:0000256" key="1">
    <source>
        <dbReference type="ARBA" id="ARBA00004651"/>
    </source>
</evidence>
<dbReference type="Proteomes" id="UP000698752">
    <property type="component" value="Unassembled WGS sequence"/>
</dbReference>
<protein>
    <submittedName>
        <fullName evidence="12">Mechanosensitive ion channel family protein</fullName>
    </submittedName>
</protein>
<dbReference type="InterPro" id="IPR023408">
    <property type="entry name" value="MscS_beta-dom_sf"/>
</dbReference>
<dbReference type="SUPFAM" id="SSF82689">
    <property type="entry name" value="Mechanosensitive channel protein MscS (YggB), C-terminal domain"/>
    <property type="match status" value="1"/>
</dbReference>
<dbReference type="InterPro" id="IPR049142">
    <property type="entry name" value="MS_channel_1st"/>
</dbReference>
<dbReference type="Gene3D" id="2.30.30.60">
    <property type="match status" value="1"/>
</dbReference>
<dbReference type="SUPFAM" id="SSF50182">
    <property type="entry name" value="Sm-like ribonucleoproteins"/>
    <property type="match status" value="1"/>
</dbReference>
<keyword evidence="4 8" id="KW-0812">Transmembrane</keyword>
<evidence type="ECO:0000256" key="3">
    <source>
        <dbReference type="ARBA" id="ARBA00022475"/>
    </source>
</evidence>
<evidence type="ECO:0000256" key="4">
    <source>
        <dbReference type="ARBA" id="ARBA00022692"/>
    </source>
</evidence>
<dbReference type="RefSeq" id="WP_211871012.1">
    <property type="nucleotide sequence ID" value="NZ_JAAEDI010000027.1"/>
</dbReference>
<dbReference type="Pfam" id="PF21082">
    <property type="entry name" value="MS_channel_3rd"/>
    <property type="match status" value="1"/>
</dbReference>
<organism evidence="12 13">
    <name type="scientific">Neoroseomonas terrae</name>
    <dbReference type="NCBI Taxonomy" id="424799"/>
    <lineage>
        <taxon>Bacteria</taxon>
        <taxon>Pseudomonadati</taxon>
        <taxon>Pseudomonadota</taxon>
        <taxon>Alphaproteobacteria</taxon>
        <taxon>Acetobacterales</taxon>
        <taxon>Acetobacteraceae</taxon>
        <taxon>Neoroseomonas</taxon>
    </lineage>
</organism>
<evidence type="ECO:0000313" key="12">
    <source>
        <dbReference type="EMBL" id="MBR0652295.1"/>
    </source>
</evidence>
<comment type="similarity">
    <text evidence="2">Belongs to the MscS (TC 1.A.23) family.</text>
</comment>
<feature type="transmembrane region" description="Helical" evidence="8">
    <location>
        <begin position="24"/>
        <end position="49"/>
    </location>
</feature>
<keyword evidence="13" id="KW-1185">Reference proteome</keyword>
<dbReference type="InterPro" id="IPR011014">
    <property type="entry name" value="MscS_channel_TM-2"/>
</dbReference>
<proteinExistence type="inferred from homology"/>
<sequence length="393" mass="43060">MNTLLDRLEQKAHAVAQFASSDDAIFAAVVLLVFVLTKRIASAIVGGVLRRILDAENKGVGTEVSAALHRPIGALWIVLGLFIAFELVRDSEGGSLVQLSQRLIGTLAILIAYWAIFALVSPLIARIEPTKRYVTASMADWADKILKSFIVFFALAAVLEQWGVRVSPILTSLGIVGAAVALGAQSFFKNLIAGILILAGQRFQYGDWVKVADVAEGHIETIGFRTTRIRQFDDSVVQVPNVELSDKAVVNVTQKRRWRIKWVIGVPYSTTTGQLKTIRDNIEAYVLATAEFVRPEKASTFIRVDSFGGSSINILIYCFVETVNWGHWLQVKETLAYKVMDIVRDAGSSFAFPSTSLYVETLPGDRPDLFLPPQDGKPRIEPSGRTPGDATAP</sequence>
<evidence type="ECO:0000256" key="6">
    <source>
        <dbReference type="ARBA" id="ARBA00023136"/>
    </source>
</evidence>
<feature type="domain" description="Mechanosensitive ion channel transmembrane helices 2/3" evidence="11">
    <location>
        <begin position="144"/>
        <end position="185"/>
    </location>
</feature>
<feature type="transmembrane region" description="Helical" evidence="8">
    <location>
        <begin position="169"/>
        <end position="188"/>
    </location>
</feature>